<dbReference type="PANTHER" id="PTHR30290">
    <property type="entry name" value="PERIPLASMIC BINDING COMPONENT OF ABC TRANSPORTER"/>
    <property type="match status" value="1"/>
</dbReference>
<dbReference type="GO" id="GO:1904680">
    <property type="term" value="F:peptide transmembrane transporter activity"/>
    <property type="evidence" value="ECO:0007669"/>
    <property type="project" value="TreeGrafter"/>
</dbReference>
<dbReference type="InterPro" id="IPR030678">
    <property type="entry name" value="Peptide/Ni-bd"/>
</dbReference>
<dbReference type="GO" id="GO:0015833">
    <property type="term" value="P:peptide transport"/>
    <property type="evidence" value="ECO:0007669"/>
    <property type="project" value="TreeGrafter"/>
</dbReference>
<proteinExistence type="inferred from homology"/>
<evidence type="ECO:0000256" key="1">
    <source>
        <dbReference type="ARBA" id="ARBA00004418"/>
    </source>
</evidence>
<gene>
    <name evidence="5" type="ORF">DDE20_01315</name>
</gene>
<accession>A0A2T8HXR5</accession>
<reference evidence="5 6" key="1">
    <citation type="submission" date="2018-04" db="EMBL/GenBank/DDBJ databases">
        <title>Pararhodobacter oceanense sp. nov., isolated from marine intertidal sediment.</title>
        <authorList>
            <person name="Wang X.-L."/>
            <person name="Du Z.-J."/>
        </authorList>
    </citation>
    <scope>NUCLEOTIDE SEQUENCE [LARGE SCALE GENOMIC DNA]</scope>
    <source>
        <strain evidence="5 6">AM505</strain>
    </source>
</reference>
<dbReference type="AlphaFoldDB" id="A0A2T8HXR5"/>
<dbReference type="PROSITE" id="PS51318">
    <property type="entry name" value="TAT"/>
    <property type="match status" value="1"/>
</dbReference>
<comment type="subcellular location">
    <subcellularLocation>
        <location evidence="1">Periplasm</location>
    </subcellularLocation>
</comment>
<dbReference type="Proteomes" id="UP000245911">
    <property type="component" value="Unassembled WGS sequence"/>
</dbReference>
<dbReference type="Pfam" id="PF00496">
    <property type="entry name" value="SBP_bac_5"/>
    <property type="match status" value="1"/>
</dbReference>
<keyword evidence="3" id="KW-0732">Signal</keyword>
<dbReference type="GO" id="GO:0030288">
    <property type="term" value="C:outer membrane-bounded periplasmic space"/>
    <property type="evidence" value="ECO:0007669"/>
    <property type="project" value="UniProtKB-ARBA"/>
</dbReference>
<dbReference type="InterPro" id="IPR039424">
    <property type="entry name" value="SBP_5"/>
</dbReference>
<dbReference type="InterPro" id="IPR006311">
    <property type="entry name" value="TAT_signal"/>
</dbReference>
<dbReference type="GO" id="GO:0043190">
    <property type="term" value="C:ATP-binding cassette (ABC) transporter complex"/>
    <property type="evidence" value="ECO:0007669"/>
    <property type="project" value="InterPro"/>
</dbReference>
<feature type="domain" description="Solute-binding protein family 5" evidence="4">
    <location>
        <begin position="85"/>
        <end position="436"/>
    </location>
</feature>
<dbReference type="Gene3D" id="3.10.105.10">
    <property type="entry name" value="Dipeptide-binding Protein, Domain 3"/>
    <property type="match status" value="1"/>
</dbReference>
<dbReference type="EMBL" id="QDKM01000001">
    <property type="protein sequence ID" value="PVH30229.1"/>
    <property type="molecule type" value="Genomic_DNA"/>
</dbReference>
<evidence type="ECO:0000259" key="4">
    <source>
        <dbReference type="Pfam" id="PF00496"/>
    </source>
</evidence>
<dbReference type="SUPFAM" id="SSF53850">
    <property type="entry name" value="Periplasmic binding protein-like II"/>
    <property type="match status" value="1"/>
</dbReference>
<dbReference type="CDD" id="cd08517">
    <property type="entry name" value="PBP2_NikA_DppA_OppA_like_13"/>
    <property type="match status" value="1"/>
</dbReference>
<dbReference type="InterPro" id="IPR000914">
    <property type="entry name" value="SBP_5_dom"/>
</dbReference>
<comment type="caution">
    <text evidence="5">The sequence shown here is derived from an EMBL/GenBank/DDBJ whole genome shotgun (WGS) entry which is preliminary data.</text>
</comment>
<evidence type="ECO:0000256" key="2">
    <source>
        <dbReference type="ARBA" id="ARBA00005695"/>
    </source>
</evidence>
<name>A0A2T8HXR5_9RHOB</name>
<sequence length="539" mass="59861">MTQKFPTVGRRSFLAGLAASTALPLIAMPGKLWAQEPRAGGTLRTPAWPAPSVLNSAISTAGPETFLGPKMFDGLLAYDFGMVAKPQLATDWQMSDDGLRITFNLREGVTWHDGEPFTAHDVAFTFMEVLKVHHGRGRTTFGDLLAVETPDDLTAIFVLETPNPAMMRALDSRESPILPAHIYEGTDILDNPANTAPIGTGPFKLAEYEIGSYVVLVKNPDYWEEGYPLLDRMVIQYVPDSATRAAMLESGQADAVFLNMIPAQDIVRLDEQPDFTMDTRGFEGMPSAQQMDFNLDNPILANVMVRHAIAHAIDPEWITQNVWYGLGTAGKTPLHVDQVEYYTTEGVPEYPYDLDRANELLDEAGYPRGDNGTRFELMLDPSPWGTESITASAYVREQLRQVGIDVTVRTQDFGVFVTTVWTDRAHDLVLYTVNLGVDPTIGTQRFYWSESYRPGSAFTNGAHYMNPEVDALLEAAQVETDPQARRDQYAEFQRIVMRDLPVMPITNIHGANIASTRVHDHTVDALGVLGGFTRLWIEE</sequence>
<evidence type="ECO:0000313" key="6">
    <source>
        <dbReference type="Proteomes" id="UP000245911"/>
    </source>
</evidence>
<dbReference type="RefSeq" id="WP_116556637.1">
    <property type="nucleotide sequence ID" value="NZ_QDKM01000001.1"/>
</dbReference>
<protein>
    <submittedName>
        <fullName evidence="5">ABC transporter substrate-binding protein</fullName>
    </submittedName>
</protein>
<evidence type="ECO:0000313" key="5">
    <source>
        <dbReference type="EMBL" id="PVH30229.1"/>
    </source>
</evidence>
<dbReference type="OrthoDB" id="9803988at2"/>
<organism evidence="5 6">
    <name type="scientific">Pararhodobacter oceanensis</name>
    <dbReference type="NCBI Taxonomy" id="2172121"/>
    <lineage>
        <taxon>Bacteria</taxon>
        <taxon>Pseudomonadati</taxon>
        <taxon>Pseudomonadota</taxon>
        <taxon>Alphaproteobacteria</taxon>
        <taxon>Rhodobacterales</taxon>
        <taxon>Paracoccaceae</taxon>
        <taxon>Pararhodobacter</taxon>
    </lineage>
</organism>
<dbReference type="PANTHER" id="PTHR30290:SF38">
    <property type="entry name" value="D,D-DIPEPTIDE-BINDING PERIPLASMIC PROTEIN DDPA-RELATED"/>
    <property type="match status" value="1"/>
</dbReference>
<dbReference type="PIRSF" id="PIRSF002741">
    <property type="entry name" value="MppA"/>
    <property type="match status" value="1"/>
</dbReference>
<keyword evidence="6" id="KW-1185">Reference proteome</keyword>
<evidence type="ECO:0000256" key="3">
    <source>
        <dbReference type="ARBA" id="ARBA00022729"/>
    </source>
</evidence>
<dbReference type="Gene3D" id="3.40.190.10">
    <property type="entry name" value="Periplasmic binding protein-like II"/>
    <property type="match status" value="1"/>
</dbReference>
<comment type="similarity">
    <text evidence="2">Belongs to the bacterial solute-binding protein 5 family.</text>
</comment>